<proteinExistence type="predicted"/>
<gene>
    <name evidence="2" type="primary">spoIIR</name>
    <name evidence="2" type="ORF">H8707_10050</name>
</gene>
<keyword evidence="3" id="KW-1185">Reference proteome</keyword>
<accession>A0A926IKJ8</accession>
<dbReference type="NCBIfam" id="TIGR02837">
    <property type="entry name" value="spore_II_R"/>
    <property type="match status" value="1"/>
</dbReference>
<organism evidence="2 3">
    <name type="scientific">Paratissierella segnis</name>
    <dbReference type="NCBI Taxonomy" id="2763679"/>
    <lineage>
        <taxon>Bacteria</taxon>
        <taxon>Bacillati</taxon>
        <taxon>Bacillota</taxon>
        <taxon>Tissierellia</taxon>
        <taxon>Tissierellales</taxon>
        <taxon>Tissierellaceae</taxon>
        <taxon>Paratissierella</taxon>
    </lineage>
</organism>
<protein>
    <submittedName>
        <fullName evidence="2">Stage II sporulation protein R</fullName>
    </submittedName>
</protein>
<dbReference type="Proteomes" id="UP000601171">
    <property type="component" value="Unassembled WGS sequence"/>
</dbReference>
<sequence>MKYKKLMIILAAIIFIFIYTINPYLEDKVLYKNPYEDKIIRFHIRANSDKESDQALKLKIRDKILETMGDKFKDTETIEESRIVIQQNIEEIRNIALEVIKGEGLDYDVKVSLGIDDFPIRRYGNMIFPQGEYETLLVTIGEGQGQNWWCVMFPPLCFVDITHSVAYDIDDENMGEFIIDENEPPKLKSKIAELIKKHKK</sequence>
<feature type="transmembrane region" description="Helical" evidence="1">
    <location>
        <begin position="6"/>
        <end position="25"/>
    </location>
</feature>
<evidence type="ECO:0000313" key="3">
    <source>
        <dbReference type="Proteomes" id="UP000601171"/>
    </source>
</evidence>
<keyword evidence="1" id="KW-0812">Transmembrane</keyword>
<keyword evidence="1" id="KW-1133">Transmembrane helix</keyword>
<dbReference type="AlphaFoldDB" id="A0A926IKJ8"/>
<dbReference type="RefSeq" id="WP_262430026.1">
    <property type="nucleotide sequence ID" value="NZ_JACRTG010000023.1"/>
</dbReference>
<comment type="caution">
    <text evidence="2">The sequence shown here is derived from an EMBL/GenBank/DDBJ whole genome shotgun (WGS) entry which is preliminary data.</text>
</comment>
<name>A0A926IKJ8_9FIRM</name>
<reference evidence="2" key="1">
    <citation type="submission" date="2020-08" db="EMBL/GenBank/DDBJ databases">
        <title>Genome public.</title>
        <authorList>
            <person name="Liu C."/>
            <person name="Sun Q."/>
        </authorList>
    </citation>
    <scope>NUCLEOTIDE SEQUENCE</scope>
    <source>
        <strain evidence="2">BX21</strain>
    </source>
</reference>
<keyword evidence="1" id="KW-0472">Membrane</keyword>
<dbReference type="Pfam" id="PF09551">
    <property type="entry name" value="Spore_II_R"/>
    <property type="match status" value="1"/>
</dbReference>
<evidence type="ECO:0000256" key="1">
    <source>
        <dbReference type="SAM" id="Phobius"/>
    </source>
</evidence>
<evidence type="ECO:0000313" key="2">
    <source>
        <dbReference type="EMBL" id="MBC8588571.1"/>
    </source>
</evidence>
<dbReference type="InterPro" id="IPR014202">
    <property type="entry name" value="Spore_II_R"/>
</dbReference>
<dbReference type="EMBL" id="JACRTG010000023">
    <property type="protein sequence ID" value="MBC8588571.1"/>
    <property type="molecule type" value="Genomic_DNA"/>
</dbReference>